<evidence type="ECO:0000256" key="1">
    <source>
        <dbReference type="SAM" id="MobiDB-lite"/>
    </source>
</evidence>
<dbReference type="EMBL" id="PVUF01000003">
    <property type="protein sequence ID" value="PRZ48905.1"/>
    <property type="molecule type" value="Genomic_DNA"/>
</dbReference>
<feature type="compositionally biased region" description="Basic residues" evidence="1">
    <location>
        <begin position="357"/>
        <end position="370"/>
    </location>
</feature>
<feature type="region of interest" description="Disordered" evidence="1">
    <location>
        <begin position="224"/>
        <end position="412"/>
    </location>
</feature>
<feature type="compositionally biased region" description="Acidic residues" evidence="1">
    <location>
        <begin position="228"/>
        <end position="237"/>
    </location>
</feature>
<feature type="compositionally biased region" description="Basic and acidic residues" evidence="1">
    <location>
        <begin position="580"/>
        <end position="592"/>
    </location>
</feature>
<protein>
    <recommendedName>
        <fullName evidence="4">Chemotaxis protein CheA</fullName>
    </recommendedName>
</protein>
<accession>A0A2T1AJX0</accession>
<evidence type="ECO:0000313" key="2">
    <source>
        <dbReference type="EMBL" id="PRZ48905.1"/>
    </source>
</evidence>
<reference evidence="2 3" key="1">
    <citation type="submission" date="2018-03" db="EMBL/GenBank/DDBJ databases">
        <title>Genomic Encyclopedia of Archaeal and Bacterial Type Strains, Phase II (KMG-II): from individual species to whole genera.</title>
        <authorList>
            <person name="Goeker M."/>
        </authorList>
    </citation>
    <scope>NUCLEOTIDE SEQUENCE [LARGE SCALE GENOMIC DNA]</scope>
    <source>
        <strain evidence="2 3">DSM 25328</strain>
    </source>
</reference>
<feature type="compositionally biased region" description="Low complexity" evidence="1">
    <location>
        <begin position="459"/>
        <end position="472"/>
    </location>
</feature>
<feature type="compositionally biased region" description="Basic and acidic residues" evidence="1">
    <location>
        <begin position="530"/>
        <end position="545"/>
    </location>
</feature>
<proteinExistence type="predicted"/>
<gene>
    <name evidence="2" type="ORF">CLV89_103220</name>
</gene>
<feature type="region of interest" description="Disordered" evidence="1">
    <location>
        <begin position="424"/>
        <end position="637"/>
    </location>
</feature>
<organism evidence="2 3">
    <name type="scientific">Tritonibacter scottomollicae</name>
    <name type="common">Epibacterium scottomollicae</name>
    <dbReference type="NCBI Taxonomy" id="483013"/>
    <lineage>
        <taxon>Bacteria</taxon>
        <taxon>Pseudomonadati</taxon>
        <taxon>Pseudomonadota</taxon>
        <taxon>Alphaproteobacteria</taxon>
        <taxon>Rhodobacterales</taxon>
        <taxon>Paracoccaceae</taxon>
        <taxon>Tritonibacter</taxon>
    </lineage>
</organism>
<dbReference type="OrthoDB" id="7798282at2"/>
<feature type="compositionally biased region" description="Acidic residues" evidence="1">
    <location>
        <begin position="293"/>
        <end position="314"/>
    </location>
</feature>
<feature type="compositionally biased region" description="Low complexity" evidence="1">
    <location>
        <begin position="328"/>
        <end position="347"/>
    </location>
</feature>
<dbReference type="Proteomes" id="UP000237718">
    <property type="component" value="Unassembled WGS sequence"/>
</dbReference>
<dbReference type="RefSeq" id="WP_106162926.1">
    <property type="nucleotide sequence ID" value="NZ_PVUF01000003.1"/>
</dbReference>
<feature type="compositionally biased region" description="Basic and acidic residues" evidence="1">
    <location>
        <begin position="430"/>
        <end position="440"/>
    </location>
</feature>
<evidence type="ECO:0008006" key="4">
    <source>
        <dbReference type="Google" id="ProtNLM"/>
    </source>
</evidence>
<comment type="caution">
    <text evidence="2">The sequence shown here is derived from an EMBL/GenBank/DDBJ whole genome shotgun (WGS) entry which is preliminary data.</text>
</comment>
<sequence>MVHNNKVLTVSYGTFSCTLEGFEDSFGTMKVIAEYFRDLASDDRYFGAEPPQPDADMLARIAQKEIARQVEARSGEGGIHLRAAAAAEQPPAPAQPALTSGLSTAAEVAPSVSEAPQTDSQPEDPTPTQSSAAAEGAEPTDAETATARGEDDTSEADTDNDASDAILWSVNTTLTPAEPVAAADPDAEDITPASPAPAQPREDTVPAQDSIAAKLQRIRAVVAKTPADNDDFTEDEHAETVVTEETSELEDVLTTGDDADSEAVSASEEESVSDILDRLDLTGSRAASRDAAEDPADEIEEQAVAQEIEDEAEIQPEHAPVAATPRTAASPVDAEAADAGAASAVPAGDPPREKVTPRRPKQGRVIRVKRAQVDPNLIDATAEPVAEPQPSEPSKTPALAAASSLSEDDEADLAAELAAVEAELLASSTDRTDDDAAKDETSEEEDAPYVTPQASQHFADSGSAADEAASARPARDILTSRDSASDGDVSRLMAAADHRLNDEDATTSRETYNQLRAAVAAAQADSDGSDEARREARTRAFRDDLASVVRPGRPASDATGDTAAEPMRAKAPSAPLKLVAEQRIDPSEKHTPSEVASAVAEGARQAATAPVRPRRVSSALLTPEPDEATSATQQDGAFADYASDKGAVELSELLEAAASYMSFVEGRESFSRPQLINKVRTLDTAKDGFNREDGLRSFGLLLREGKLKKASNGRFSVSSQIGFRPDNRAAG</sequence>
<feature type="region of interest" description="Disordered" evidence="1">
    <location>
        <begin position="85"/>
        <end position="210"/>
    </location>
</feature>
<dbReference type="PROSITE" id="PS51257">
    <property type="entry name" value="PROKAR_LIPOPROTEIN"/>
    <property type="match status" value="1"/>
</dbReference>
<name>A0A2T1AJX0_TRISK</name>
<feature type="compositionally biased region" description="Acidic residues" evidence="1">
    <location>
        <begin position="245"/>
        <end position="272"/>
    </location>
</feature>
<dbReference type="AlphaFoldDB" id="A0A2T1AJX0"/>
<feature type="compositionally biased region" description="Acidic residues" evidence="1">
    <location>
        <begin position="152"/>
        <end position="162"/>
    </location>
</feature>
<evidence type="ECO:0000313" key="3">
    <source>
        <dbReference type="Proteomes" id="UP000237718"/>
    </source>
</evidence>